<dbReference type="Proteomes" id="UP000218554">
    <property type="component" value="Chromosome"/>
</dbReference>
<name>A0AAD1FEA5_METFU</name>
<proteinExistence type="predicted"/>
<dbReference type="RefSeq" id="WP_004422583.1">
    <property type="nucleotide sequence ID" value="NZ_AJMR01000228.1"/>
</dbReference>
<organism evidence="1 2">
    <name type="scientific">Metapseudomonas furukawaii</name>
    <name type="common">Pseudomonas furukawaii</name>
    <dbReference type="NCBI Taxonomy" id="1149133"/>
    <lineage>
        <taxon>Bacteria</taxon>
        <taxon>Pseudomonadati</taxon>
        <taxon>Pseudomonadota</taxon>
        <taxon>Gammaproteobacteria</taxon>
        <taxon>Pseudomonadales</taxon>
        <taxon>Pseudomonadaceae</taxon>
        <taxon>Metapseudomonas</taxon>
    </lineage>
</organism>
<dbReference type="KEGG" id="pfuw:KF707C_20620"/>
<gene>
    <name evidence="1" type="ORF">KF707C_20620</name>
</gene>
<sequence>MKEQRKFHGLRAHIDDLLNRGWTITSREPLLLKRGRNRLQVCHGMLISCD</sequence>
<evidence type="ECO:0000313" key="1">
    <source>
        <dbReference type="EMBL" id="BAU73750.1"/>
    </source>
</evidence>
<reference evidence="1 2" key="2">
    <citation type="journal article" date="2017" name="Int. J. Syst. Evol. Microbiol.">
        <title>Pseudomonas furukawaii sp. nov., a polychlorinated biphenyl-degrading bacterium isolated from biphenyl-contaminated soil in Japan.</title>
        <authorList>
            <person name="Kimura N."/>
            <person name="Watanabe T."/>
            <person name="Suenaga H."/>
            <person name="Fujihara H."/>
            <person name="Futagami T."/>
            <person name="Goto M."/>
            <person name="Hanada S."/>
            <person name="Hirose J."/>
        </authorList>
    </citation>
    <scope>NUCLEOTIDE SEQUENCE [LARGE SCALE GENOMIC DNA]</scope>
    <source>
        <strain evidence="2">DSM 10086 / NBRC 110670 / KF707</strain>
    </source>
</reference>
<evidence type="ECO:0000313" key="2">
    <source>
        <dbReference type="Proteomes" id="UP000218554"/>
    </source>
</evidence>
<protein>
    <submittedName>
        <fullName evidence="1">Uncharacterized protein</fullName>
    </submittedName>
</protein>
<keyword evidence="2" id="KW-1185">Reference proteome</keyword>
<accession>A0AAD1FEA5</accession>
<reference evidence="2" key="1">
    <citation type="submission" date="2015-05" db="EMBL/GenBank/DDBJ databases">
        <title>Draft genome sequencing of a biphenyl-degrading bacterium, Pseudomonas balearica KF707 (=NBRC110670).</title>
        <authorList>
            <person name="Kimura N."/>
            <person name="Hirose J."/>
            <person name="Watanabe T."/>
            <person name="Suenaga H."/>
            <person name="Fujihara H."/>
            <person name="Noguchi M."/>
            <person name="Hashimoto M."/>
            <person name="Shimodaira J."/>
            <person name="Tsuchikane K."/>
            <person name="Hosoyama A."/>
            <person name="Yamazoe A."/>
            <person name="Fujita N."/>
            <person name="Furukawa K."/>
        </authorList>
    </citation>
    <scope>NUCLEOTIDE SEQUENCE [LARGE SCALE GENOMIC DNA]</scope>
    <source>
        <strain evidence="2">DSM 10086 / NBRC 110670 / KF707</strain>
    </source>
</reference>
<dbReference type="AlphaFoldDB" id="A0AAD1FEA5"/>
<dbReference type="EMBL" id="AP014862">
    <property type="protein sequence ID" value="BAU73750.1"/>
    <property type="molecule type" value="Genomic_DNA"/>
</dbReference>